<comment type="similarity">
    <text evidence="8">Belongs to the binding-protein-dependent transport system permease family.</text>
</comment>
<dbReference type="GO" id="GO:0005886">
    <property type="term" value="C:plasma membrane"/>
    <property type="evidence" value="ECO:0007669"/>
    <property type="project" value="UniProtKB-SubCell"/>
</dbReference>
<evidence type="ECO:0000256" key="7">
    <source>
        <dbReference type="ARBA" id="ARBA00023136"/>
    </source>
</evidence>
<feature type="transmembrane region" description="Helical" evidence="8">
    <location>
        <begin position="97"/>
        <end position="119"/>
    </location>
</feature>
<dbReference type="InterPro" id="IPR035906">
    <property type="entry name" value="MetI-like_sf"/>
</dbReference>
<evidence type="ECO:0000256" key="3">
    <source>
        <dbReference type="ARBA" id="ARBA00022475"/>
    </source>
</evidence>
<evidence type="ECO:0000256" key="5">
    <source>
        <dbReference type="ARBA" id="ARBA00022692"/>
    </source>
</evidence>
<dbReference type="SUPFAM" id="SSF161098">
    <property type="entry name" value="MetI-like"/>
    <property type="match status" value="1"/>
</dbReference>
<feature type="domain" description="ABC transmembrane type-1" evidence="9">
    <location>
        <begin position="62"/>
        <end position="250"/>
    </location>
</feature>
<keyword evidence="2 8" id="KW-0813">Transport</keyword>
<dbReference type="EMBL" id="SHKO01000001">
    <property type="protein sequence ID" value="RZT99201.1"/>
    <property type="molecule type" value="Genomic_DNA"/>
</dbReference>
<keyword evidence="3" id="KW-1003">Cell membrane</keyword>
<keyword evidence="6 8" id="KW-1133">Transmembrane helix</keyword>
<feature type="transmembrane region" description="Helical" evidence="8">
    <location>
        <begin position="62"/>
        <end position="85"/>
    </location>
</feature>
<feature type="transmembrane region" description="Helical" evidence="8">
    <location>
        <begin position="131"/>
        <end position="153"/>
    </location>
</feature>
<keyword evidence="5 8" id="KW-0812">Transmembrane</keyword>
<feature type="transmembrane region" description="Helical" evidence="8">
    <location>
        <begin position="174"/>
        <end position="196"/>
    </location>
</feature>
<dbReference type="Pfam" id="PF00528">
    <property type="entry name" value="BPD_transp_1"/>
    <property type="match status" value="1"/>
</dbReference>
<feature type="transmembrane region" description="Helical" evidence="8">
    <location>
        <begin position="7"/>
        <end position="31"/>
    </location>
</feature>
<dbReference type="CDD" id="cd06261">
    <property type="entry name" value="TM_PBP2"/>
    <property type="match status" value="1"/>
</dbReference>
<keyword evidence="4" id="KW-0997">Cell inner membrane</keyword>
<evidence type="ECO:0000256" key="4">
    <source>
        <dbReference type="ARBA" id="ARBA00022519"/>
    </source>
</evidence>
<evidence type="ECO:0000256" key="1">
    <source>
        <dbReference type="ARBA" id="ARBA00004429"/>
    </source>
</evidence>
<organism evidence="10 11">
    <name type="scientific">Advenella incenata</name>
    <dbReference type="NCBI Taxonomy" id="267800"/>
    <lineage>
        <taxon>Bacteria</taxon>
        <taxon>Pseudomonadati</taxon>
        <taxon>Pseudomonadota</taxon>
        <taxon>Betaproteobacteria</taxon>
        <taxon>Burkholderiales</taxon>
        <taxon>Alcaligenaceae</taxon>
    </lineage>
</organism>
<evidence type="ECO:0000259" key="9">
    <source>
        <dbReference type="PROSITE" id="PS50928"/>
    </source>
</evidence>
<dbReference type="Gene3D" id="1.10.3720.10">
    <property type="entry name" value="MetI-like"/>
    <property type="match status" value="1"/>
</dbReference>
<dbReference type="PANTHER" id="PTHR43357">
    <property type="entry name" value="INNER MEMBRANE ABC TRANSPORTER PERMEASE PROTEIN YDCV"/>
    <property type="match status" value="1"/>
</dbReference>
<dbReference type="GO" id="GO:0055085">
    <property type="term" value="P:transmembrane transport"/>
    <property type="evidence" value="ECO:0007669"/>
    <property type="project" value="InterPro"/>
</dbReference>
<evidence type="ECO:0000256" key="6">
    <source>
        <dbReference type="ARBA" id="ARBA00022989"/>
    </source>
</evidence>
<name>A0A4Q7VRP8_9BURK</name>
<dbReference type="PANTHER" id="PTHR43357:SF4">
    <property type="entry name" value="INNER MEMBRANE ABC TRANSPORTER PERMEASE PROTEIN YDCV"/>
    <property type="match status" value="1"/>
</dbReference>
<protein>
    <submittedName>
        <fullName evidence="10">Putative spermidine/putrescine transport system permease protein</fullName>
    </submittedName>
</protein>
<proteinExistence type="inferred from homology"/>
<gene>
    <name evidence="10" type="ORF">EV681_0984</name>
</gene>
<reference evidence="10 11" key="1">
    <citation type="submission" date="2019-02" db="EMBL/GenBank/DDBJ databases">
        <title>Genomic Encyclopedia of Type Strains, Phase IV (KMG-IV): sequencing the most valuable type-strain genomes for metagenomic binning, comparative biology and taxonomic classification.</title>
        <authorList>
            <person name="Goeker M."/>
        </authorList>
    </citation>
    <scope>NUCLEOTIDE SEQUENCE [LARGE SCALE GENOMIC DNA]</scope>
    <source>
        <strain evidence="10 11">DSM 23814</strain>
    </source>
</reference>
<evidence type="ECO:0000256" key="8">
    <source>
        <dbReference type="RuleBase" id="RU363032"/>
    </source>
</evidence>
<evidence type="ECO:0000313" key="10">
    <source>
        <dbReference type="EMBL" id="RZT99201.1"/>
    </source>
</evidence>
<keyword evidence="7 8" id="KW-0472">Membrane</keyword>
<dbReference type="Proteomes" id="UP000293398">
    <property type="component" value="Unassembled WGS sequence"/>
</dbReference>
<evidence type="ECO:0000256" key="2">
    <source>
        <dbReference type="ARBA" id="ARBA00022448"/>
    </source>
</evidence>
<dbReference type="PROSITE" id="PS50928">
    <property type="entry name" value="ABC_TM1"/>
    <property type="match status" value="1"/>
</dbReference>
<feature type="transmembrane region" description="Helical" evidence="8">
    <location>
        <begin position="231"/>
        <end position="253"/>
    </location>
</feature>
<evidence type="ECO:0000313" key="11">
    <source>
        <dbReference type="Proteomes" id="UP000293398"/>
    </source>
</evidence>
<dbReference type="AlphaFoldDB" id="A0A4Q7VRP8"/>
<accession>A0A4Q7VRP8</accession>
<keyword evidence="11" id="KW-1185">Reference proteome</keyword>
<comment type="caution">
    <text evidence="10">The sequence shown here is derived from an EMBL/GenBank/DDBJ whole genome shotgun (WGS) entry which is preliminary data.</text>
</comment>
<dbReference type="RefSeq" id="WP_165392942.1">
    <property type="nucleotide sequence ID" value="NZ_SHKO01000001.1"/>
</dbReference>
<dbReference type="InterPro" id="IPR000515">
    <property type="entry name" value="MetI-like"/>
</dbReference>
<comment type="subcellular location">
    <subcellularLocation>
        <location evidence="1">Cell inner membrane</location>
        <topology evidence="1">Multi-pass membrane protein</topology>
    </subcellularLocation>
    <subcellularLocation>
        <location evidence="8">Cell membrane</location>
        <topology evidence="8">Multi-pass membrane protein</topology>
    </subcellularLocation>
</comment>
<sequence>MRNPIRIVNFISFLLCMILIAPILIVVIMSFGQSSYMTFPPQAFSLSWYGEFFSSSEWMSSLLSSFIIAILASLIATTLGFLGAYSLVRGDYGNKKLLISFCLLPLIIPTIITAVALYFASVPLELVGSKLWIAICHAMLAIPVVLLILISSLQNIDISIERAAEVFGASKRYTFMHIVIPLAVPGILSSLFFSFLTSFDELIVSLFLSGLESETMPVRIWNSLLMNMEPVIAAISTFLIAVTVVLLLLELLVRKSRARRSGMAGQ</sequence>